<evidence type="ECO:0000256" key="10">
    <source>
        <dbReference type="ARBA" id="ARBA00022884"/>
    </source>
</evidence>
<evidence type="ECO:0000313" key="13">
    <source>
        <dbReference type="EMBL" id="SET66355.1"/>
    </source>
</evidence>
<keyword evidence="9" id="KW-0460">Magnesium</keyword>
<dbReference type="GeneID" id="78288896"/>
<name>A0A1I0G681_9FIRM</name>
<dbReference type="OrthoDB" id="9805698at2"/>
<keyword evidence="5" id="KW-0479">Metal-binding</keyword>
<dbReference type="Pfam" id="PF12627">
    <property type="entry name" value="PolyA_pol_RNAbd"/>
    <property type="match status" value="1"/>
</dbReference>
<dbReference type="GO" id="GO:0016779">
    <property type="term" value="F:nucleotidyltransferase activity"/>
    <property type="evidence" value="ECO:0007669"/>
    <property type="project" value="UniProtKB-KW"/>
</dbReference>
<dbReference type="AlphaFoldDB" id="A0A1I0G681"/>
<dbReference type="Proteomes" id="UP000198558">
    <property type="component" value="Unassembled WGS sequence"/>
</dbReference>
<evidence type="ECO:0000256" key="11">
    <source>
        <dbReference type="RuleBase" id="RU003953"/>
    </source>
</evidence>
<accession>A0A1I0G681</accession>
<evidence type="ECO:0000259" key="12">
    <source>
        <dbReference type="SMART" id="SM00471"/>
    </source>
</evidence>
<dbReference type="SUPFAM" id="SSF81891">
    <property type="entry name" value="Poly A polymerase C-terminal region-like"/>
    <property type="match status" value="1"/>
</dbReference>
<evidence type="ECO:0000256" key="8">
    <source>
        <dbReference type="ARBA" id="ARBA00022840"/>
    </source>
</evidence>
<dbReference type="NCBIfam" id="TIGR00277">
    <property type="entry name" value="HDIG"/>
    <property type="match status" value="1"/>
</dbReference>
<evidence type="ECO:0000256" key="1">
    <source>
        <dbReference type="ARBA" id="ARBA00001946"/>
    </source>
</evidence>
<evidence type="ECO:0000256" key="9">
    <source>
        <dbReference type="ARBA" id="ARBA00022842"/>
    </source>
</evidence>
<dbReference type="PANTHER" id="PTHR47545">
    <property type="entry name" value="MULTIFUNCTIONAL CCA PROTEIN"/>
    <property type="match status" value="1"/>
</dbReference>
<feature type="domain" description="HD/PDEase" evidence="12">
    <location>
        <begin position="250"/>
        <end position="387"/>
    </location>
</feature>
<gene>
    <name evidence="13" type="ORF">SAMN04489758_12612</name>
</gene>
<dbReference type="CDD" id="cd05398">
    <property type="entry name" value="NT_ClassII-CCAase"/>
    <property type="match status" value="1"/>
</dbReference>
<dbReference type="SUPFAM" id="SSF81301">
    <property type="entry name" value="Nucleotidyltransferase"/>
    <property type="match status" value="1"/>
</dbReference>
<dbReference type="RefSeq" id="WP_092354938.1">
    <property type="nucleotide sequence ID" value="NZ_FOIN01000026.1"/>
</dbReference>
<keyword evidence="2 11" id="KW-0808">Transferase</keyword>
<dbReference type="CDD" id="cd00077">
    <property type="entry name" value="HDc"/>
    <property type="match status" value="1"/>
</dbReference>
<protein>
    <submittedName>
        <fullName evidence="13">tRNA nucleotidyltransferase (CCA-adding enzyme)</fullName>
    </submittedName>
</protein>
<dbReference type="GO" id="GO:0003723">
    <property type="term" value="F:RNA binding"/>
    <property type="evidence" value="ECO:0007669"/>
    <property type="project" value="UniProtKB-KW"/>
</dbReference>
<dbReference type="InterPro" id="IPR006675">
    <property type="entry name" value="HDIG_dom"/>
</dbReference>
<comment type="cofactor">
    <cofactor evidence="1">
        <name>Mg(2+)</name>
        <dbReference type="ChEBI" id="CHEBI:18420"/>
    </cofactor>
</comment>
<keyword evidence="4" id="KW-0548">Nucleotidyltransferase</keyword>
<dbReference type="InterPro" id="IPR002646">
    <property type="entry name" value="PolA_pol_head_dom"/>
</dbReference>
<evidence type="ECO:0000256" key="3">
    <source>
        <dbReference type="ARBA" id="ARBA00022694"/>
    </source>
</evidence>
<dbReference type="GO" id="GO:0005524">
    <property type="term" value="F:ATP binding"/>
    <property type="evidence" value="ECO:0007669"/>
    <property type="project" value="UniProtKB-KW"/>
</dbReference>
<keyword evidence="14" id="KW-1185">Reference proteome</keyword>
<evidence type="ECO:0000256" key="4">
    <source>
        <dbReference type="ARBA" id="ARBA00022695"/>
    </source>
</evidence>
<dbReference type="PANTHER" id="PTHR47545:SF1">
    <property type="entry name" value="MULTIFUNCTIONAL CCA PROTEIN"/>
    <property type="match status" value="1"/>
</dbReference>
<keyword evidence="8" id="KW-0067">ATP-binding</keyword>
<evidence type="ECO:0000313" key="14">
    <source>
        <dbReference type="Proteomes" id="UP000198558"/>
    </source>
</evidence>
<dbReference type="EMBL" id="FOIN01000026">
    <property type="protein sequence ID" value="SET66355.1"/>
    <property type="molecule type" value="Genomic_DNA"/>
</dbReference>
<keyword evidence="6" id="KW-0547">Nucleotide-binding</keyword>
<dbReference type="GO" id="GO:0042245">
    <property type="term" value="P:RNA repair"/>
    <property type="evidence" value="ECO:0007669"/>
    <property type="project" value="UniProtKB-KW"/>
</dbReference>
<keyword evidence="3" id="KW-0819">tRNA processing</keyword>
<dbReference type="InterPro" id="IPR032828">
    <property type="entry name" value="PolyA_RNA-bd"/>
</dbReference>
<dbReference type="GO" id="GO:0008033">
    <property type="term" value="P:tRNA processing"/>
    <property type="evidence" value="ECO:0007669"/>
    <property type="project" value="UniProtKB-KW"/>
</dbReference>
<dbReference type="GO" id="GO:0046872">
    <property type="term" value="F:metal ion binding"/>
    <property type="evidence" value="ECO:0007669"/>
    <property type="project" value="UniProtKB-KW"/>
</dbReference>
<evidence type="ECO:0000256" key="6">
    <source>
        <dbReference type="ARBA" id="ARBA00022741"/>
    </source>
</evidence>
<keyword evidence="7" id="KW-0692">RNA repair</keyword>
<evidence type="ECO:0000256" key="5">
    <source>
        <dbReference type="ARBA" id="ARBA00022723"/>
    </source>
</evidence>
<proteinExistence type="inferred from homology"/>
<dbReference type="Pfam" id="PF01743">
    <property type="entry name" value="PolyA_pol"/>
    <property type="match status" value="1"/>
</dbReference>
<organism evidence="13 14">
    <name type="scientific">Thomasclavelia cocleata</name>
    <dbReference type="NCBI Taxonomy" id="69824"/>
    <lineage>
        <taxon>Bacteria</taxon>
        <taxon>Bacillati</taxon>
        <taxon>Bacillota</taxon>
        <taxon>Erysipelotrichia</taxon>
        <taxon>Erysipelotrichales</taxon>
        <taxon>Coprobacillaceae</taxon>
        <taxon>Thomasclavelia</taxon>
    </lineage>
</organism>
<dbReference type="Gene3D" id="1.10.3090.10">
    <property type="entry name" value="cca-adding enzyme, domain 2"/>
    <property type="match status" value="1"/>
</dbReference>
<dbReference type="InterPro" id="IPR003607">
    <property type="entry name" value="HD/PDEase_dom"/>
</dbReference>
<dbReference type="SMART" id="SM00471">
    <property type="entry name" value="HDc"/>
    <property type="match status" value="1"/>
</dbReference>
<dbReference type="Gene3D" id="3.30.460.10">
    <property type="entry name" value="Beta Polymerase, domain 2"/>
    <property type="match status" value="1"/>
</dbReference>
<dbReference type="InterPro" id="IPR043519">
    <property type="entry name" value="NT_sf"/>
</dbReference>
<keyword evidence="10 11" id="KW-0694">RNA-binding</keyword>
<dbReference type="InterPro" id="IPR050124">
    <property type="entry name" value="tRNA_CCA-adding_enzyme"/>
</dbReference>
<dbReference type="InterPro" id="IPR006674">
    <property type="entry name" value="HD_domain"/>
</dbReference>
<comment type="similarity">
    <text evidence="11">Belongs to the tRNA nucleotidyltransferase/poly(A) polymerase family.</text>
</comment>
<reference evidence="14" key="1">
    <citation type="submission" date="2016-10" db="EMBL/GenBank/DDBJ databases">
        <authorList>
            <person name="Varghese N."/>
            <person name="Submissions S."/>
        </authorList>
    </citation>
    <scope>NUCLEOTIDE SEQUENCE [LARGE SCALE GENOMIC DNA]</scope>
    <source>
        <strain evidence="14">DSM 1551</strain>
    </source>
</reference>
<evidence type="ECO:0000256" key="2">
    <source>
        <dbReference type="ARBA" id="ARBA00022679"/>
    </source>
</evidence>
<dbReference type="Pfam" id="PF01966">
    <property type="entry name" value="HD"/>
    <property type="match status" value="1"/>
</dbReference>
<sequence>MKSNYRFPSLVKNIFKDIDENGGKVFLVGGIVRDMLVYGNVDYHDVDIEVYGLTVEQLENILSEYGHVICIGKSFGILKLDNLPNYDFALPRTEIKVGKNHQDFKIKVDKDLDFKIAASRRDLTINALMYEIKTDKIHDYFHGIEDLNKRTLRMVNEKIFPEDPLRVLRLAQFASRLDFCIEPKTKKICKEMVSKGLLNNLSNERVFNEYNKILLSNHPSVGLTFLKEVKAILPCLDVLSKTMQRLDYHPEGNVWNHTILVTDLAALCSQKTTNPLGFMWGALLHDIGKALVTTKEGHAPNHNEAGVEIFNKELKNLIPDKKLQKYIKTIILYHMHLMNMVRNGAKDYSYFKILKGIDGIVSIEDLILITKCDKLGRYKDEHENINHFDFVMKEKMTQLGTVAKLPLVNGNDLKLLGIEQSSRYQKLLDWAYDLQLRGHNKESILKMIKGR</sequence>
<evidence type="ECO:0000256" key="7">
    <source>
        <dbReference type="ARBA" id="ARBA00022800"/>
    </source>
</evidence>